<dbReference type="EMBL" id="FODV01000011">
    <property type="protein sequence ID" value="SEP02739.1"/>
    <property type="molecule type" value="Genomic_DNA"/>
</dbReference>
<dbReference type="OrthoDB" id="25239at2157"/>
<proteinExistence type="predicted"/>
<dbReference type="SUPFAM" id="SSF55347">
    <property type="entry name" value="Glyceraldehyde-3-phosphate dehydrogenase-like, C-terminal domain"/>
    <property type="match status" value="1"/>
</dbReference>
<keyword evidence="1" id="KW-0560">Oxidoreductase</keyword>
<reference evidence="5" key="1">
    <citation type="submission" date="2016-10" db="EMBL/GenBank/DDBJ databases">
        <authorList>
            <person name="Varghese N."/>
            <person name="Submissions S."/>
        </authorList>
    </citation>
    <scope>NUCLEOTIDE SEQUENCE [LARGE SCALE GENOMIC DNA]</scope>
    <source>
        <strain evidence="5">CGMCC 1.10121</strain>
    </source>
</reference>
<dbReference type="PANTHER" id="PTHR43818:SF11">
    <property type="entry name" value="BCDNA.GH03377"/>
    <property type="match status" value="1"/>
</dbReference>
<dbReference type="InterPro" id="IPR050463">
    <property type="entry name" value="Gfo/Idh/MocA_oxidrdct_glycsds"/>
</dbReference>
<dbReference type="InterPro" id="IPR055170">
    <property type="entry name" value="GFO_IDH_MocA-like_dom"/>
</dbReference>
<feature type="domain" description="GFO/IDH/MocA-like oxidoreductase" evidence="3">
    <location>
        <begin position="132"/>
        <end position="253"/>
    </location>
</feature>
<dbReference type="PANTHER" id="PTHR43818">
    <property type="entry name" value="BCDNA.GH03377"/>
    <property type="match status" value="1"/>
</dbReference>
<dbReference type="AlphaFoldDB" id="A0A1H8UHP6"/>
<organism evidence="4 5">
    <name type="scientific">Halogranum amylolyticum</name>
    <dbReference type="NCBI Taxonomy" id="660520"/>
    <lineage>
        <taxon>Archaea</taxon>
        <taxon>Methanobacteriati</taxon>
        <taxon>Methanobacteriota</taxon>
        <taxon>Stenosarchaea group</taxon>
        <taxon>Halobacteria</taxon>
        <taxon>Halobacteriales</taxon>
        <taxon>Haloferacaceae</taxon>
    </lineage>
</organism>
<evidence type="ECO:0000313" key="4">
    <source>
        <dbReference type="EMBL" id="SEP02739.1"/>
    </source>
</evidence>
<gene>
    <name evidence="4" type="ORF">SAMN04487948_11141</name>
</gene>
<evidence type="ECO:0000259" key="3">
    <source>
        <dbReference type="Pfam" id="PF22725"/>
    </source>
</evidence>
<dbReference type="RefSeq" id="WP_089826198.1">
    <property type="nucleotide sequence ID" value="NZ_FODV01000011.1"/>
</dbReference>
<evidence type="ECO:0000256" key="1">
    <source>
        <dbReference type="ARBA" id="ARBA00023002"/>
    </source>
</evidence>
<dbReference type="Gene3D" id="3.40.50.720">
    <property type="entry name" value="NAD(P)-binding Rossmann-like Domain"/>
    <property type="match status" value="1"/>
</dbReference>
<dbReference type="GO" id="GO:0000166">
    <property type="term" value="F:nucleotide binding"/>
    <property type="evidence" value="ECO:0007669"/>
    <property type="project" value="InterPro"/>
</dbReference>
<name>A0A1H8UHP6_9EURY</name>
<accession>A0A1H8UHP6</accession>
<dbReference type="Gene3D" id="3.30.360.10">
    <property type="entry name" value="Dihydrodipicolinate Reductase, domain 2"/>
    <property type="match status" value="1"/>
</dbReference>
<dbReference type="GO" id="GO:0016491">
    <property type="term" value="F:oxidoreductase activity"/>
    <property type="evidence" value="ECO:0007669"/>
    <property type="project" value="UniProtKB-KW"/>
</dbReference>
<dbReference type="InterPro" id="IPR000683">
    <property type="entry name" value="Gfo/Idh/MocA-like_OxRdtase_N"/>
</dbReference>
<dbReference type="Pfam" id="PF22725">
    <property type="entry name" value="GFO_IDH_MocA_C3"/>
    <property type="match status" value="1"/>
</dbReference>
<evidence type="ECO:0000313" key="5">
    <source>
        <dbReference type="Proteomes" id="UP000199126"/>
    </source>
</evidence>
<keyword evidence="5" id="KW-1185">Reference proteome</keyword>
<protein>
    <submittedName>
        <fullName evidence="4">Predicted dehydrogenase</fullName>
    </submittedName>
</protein>
<sequence length="353" mass="38732">MTTAIGYVGLDHHHCVPYLESIEQLDAEVIAYANPYAGTPASTGTERLTNIPNYDDSGALLDDIDVDLLWVTAANRDTPAIIRDAVERGVDVFTEKPAGRTAAELESVATTVTNSDVTVGLSYTWRGHPVSRHLRELAADGFYGDVRGFDLRFVASALSHRDTDHYLFNAAASRGGIVQWLGVHWIDLLPWILDEPIKRVNATTRHTNRMVNIEDGATIQIETASGAIGTHTCGYYLRDGRYDTAFNVYGDEGHSCWDPMGATFGFDEETTLELDSSSDAWRATPHRQVTHEYTPSPGYGGSWGLSFFEQFLAARKGSATNPADLNDALQVLRVLDAIYASAESGEWVQVAQK</sequence>
<feature type="domain" description="Gfo/Idh/MocA-like oxidoreductase N-terminal" evidence="2">
    <location>
        <begin position="28"/>
        <end position="121"/>
    </location>
</feature>
<dbReference type="InterPro" id="IPR036291">
    <property type="entry name" value="NAD(P)-bd_dom_sf"/>
</dbReference>
<dbReference type="Proteomes" id="UP000199126">
    <property type="component" value="Unassembled WGS sequence"/>
</dbReference>
<dbReference type="SUPFAM" id="SSF51735">
    <property type="entry name" value="NAD(P)-binding Rossmann-fold domains"/>
    <property type="match status" value="1"/>
</dbReference>
<dbReference type="Pfam" id="PF01408">
    <property type="entry name" value="GFO_IDH_MocA"/>
    <property type="match status" value="1"/>
</dbReference>
<evidence type="ECO:0000259" key="2">
    <source>
        <dbReference type="Pfam" id="PF01408"/>
    </source>
</evidence>